<comment type="caution">
    <text evidence="3">The sequence shown here is derived from an EMBL/GenBank/DDBJ whole genome shotgun (WGS) entry which is preliminary data.</text>
</comment>
<dbReference type="InterPro" id="IPR050618">
    <property type="entry name" value="Ubq-SigPath_Reg"/>
</dbReference>
<dbReference type="Pfam" id="PF10607">
    <property type="entry name" value="CTLH"/>
    <property type="match status" value="1"/>
</dbReference>
<proteinExistence type="predicted"/>
<name>A0AA39XN64_9PEZI</name>
<dbReference type="AlphaFoldDB" id="A0AA39XN64"/>
<dbReference type="PANTHER" id="PTHR12864">
    <property type="entry name" value="RAN BINDING PROTEIN 9-RELATED"/>
    <property type="match status" value="1"/>
</dbReference>
<evidence type="ECO:0000256" key="1">
    <source>
        <dbReference type="ARBA" id="ARBA00002343"/>
    </source>
</evidence>
<sequence length="241" mass="27426">MLTATPASREHAFEARVAEVKAPKSDMNALILDYLMFEGYSETAANFSKEANLQPARRDPTIRARQAITISIYLGNIETAITDLNEIDPQILDEDPALHFYLLRLQLVELIRKCNGGDITPALEFATTKLAPRAAMNSEWLKELEKTMALLIFPHNSLAPELAALLNPDLRLKTSRQVQEALMMRRTKRREAAIRELIKMRAWAEETARANKLDLPDRIELLQDHDFAKFYEGLITIPTIR</sequence>
<organism evidence="3 4">
    <name type="scientific">Bombardia bombarda</name>
    <dbReference type="NCBI Taxonomy" id="252184"/>
    <lineage>
        <taxon>Eukaryota</taxon>
        <taxon>Fungi</taxon>
        <taxon>Dikarya</taxon>
        <taxon>Ascomycota</taxon>
        <taxon>Pezizomycotina</taxon>
        <taxon>Sordariomycetes</taxon>
        <taxon>Sordariomycetidae</taxon>
        <taxon>Sordariales</taxon>
        <taxon>Lasiosphaeriaceae</taxon>
        <taxon>Bombardia</taxon>
    </lineage>
</organism>
<reference evidence="3" key="1">
    <citation type="submission" date="2023-06" db="EMBL/GenBank/DDBJ databases">
        <title>Genome-scale phylogeny and comparative genomics of the fungal order Sordariales.</title>
        <authorList>
            <consortium name="Lawrence Berkeley National Laboratory"/>
            <person name="Hensen N."/>
            <person name="Bonometti L."/>
            <person name="Westerberg I."/>
            <person name="Brannstrom I.O."/>
            <person name="Guillou S."/>
            <person name="Cros-Aarteil S."/>
            <person name="Calhoun S."/>
            <person name="Haridas S."/>
            <person name="Kuo A."/>
            <person name="Mondo S."/>
            <person name="Pangilinan J."/>
            <person name="Riley R."/>
            <person name="LaButti K."/>
            <person name="Andreopoulos B."/>
            <person name="Lipzen A."/>
            <person name="Chen C."/>
            <person name="Yanf M."/>
            <person name="Daum C."/>
            <person name="Ng V."/>
            <person name="Clum A."/>
            <person name="Steindorff A."/>
            <person name="Ohm R."/>
            <person name="Martin F."/>
            <person name="Silar P."/>
            <person name="Natvig D."/>
            <person name="Lalanne C."/>
            <person name="Gautier V."/>
            <person name="Ament-velasquez S.L."/>
            <person name="Kruys A."/>
            <person name="Hutchinson M.I."/>
            <person name="Powell A.J."/>
            <person name="Barry K."/>
            <person name="Miller A.N."/>
            <person name="Grigoriev I.V."/>
            <person name="Debuchy R."/>
            <person name="Gladieux P."/>
            <person name="Thoren M.H."/>
            <person name="Johannesson H."/>
        </authorList>
    </citation>
    <scope>NUCLEOTIDE SEQUENCE</scope>
    <source>
        <strain evidence="3">SMH3391-2</strain>
    </source>
</reference>
<dbReference type="SMART" id="SM00668">
    <property type="entry name" value="CTLH"/>
    <property type="match status" value="1"/>
</dbReference>
<dbReference type="PROSITE" id="PS50897">
    <property type="entry name" value="CTLH"/>
    <property type="match status" value="1"/>
</dbReference>
<dbReference type="Pfam" id="PF08513">
    <property type="entry name" value="LisH"/>
    <property type="match status" value="1"/>
</dbReference>
<feature type="domain" description="CTLH" evidence="2">
    <location>
        <begin position="61"/>
        <end position="118"/>
    </location>
</feature>
<dbReference type="InterPro" id="IPR006594">
    <property type="entry name" value="LisH"/>
</dbReference>
<accession>A0AA39XN64</accession>
<dbReference type="EMBL" id="JAULSR010000001">
    <property type="protein sequence ID" value="KAK0637112.1"/>
    <property type="molecule type" value="Genomic_DNA"/>
</dbReference>
<dbReference type="InterPro" id="IPR024964">
    <property type="entry name" value="CTLH/CRA"/>
</dbReference>
<dbReference type="Proteomes" id="UP001174934">
    <property type="component" value="Unassembled WGS sequence"/>
</dbReference>
<keyword evidence="4" id="KW-1185">Reference proteome</keyword>
<protein>
    <submittedName>
        <fullName evidence="3">CTLH/CRA C-terminal to lish motif domain-containing protein</fullName>
    </submittedName>
</protein>
<dbReference type="InterPro" id="IPR013144">
    <property type="entry name" value="CRA_dom"/>
</dbReference>
<dbReference type="InterPro" id="IPR006595">
    <property type="entry name" value="CTLH_C"/>
</dbReference>
<dbReference type="PROSITE" id="PS50896">
    <property type="entry name" value="LISH"/>
    <property type="match status" value="1"/>
</dbReference>
<evidence type="ECO:0000259" key="2">
    <source>
        <dbReference type="PROSITE" id="PS50897"/>
    </source>
</evidence>
<evidence type="ECO:0000313" key="4">
    <source>
        <dbReference type="Proteomes" id="UP001174934"/>
    </source>
</evidence>
<evidence type="ECO:0000313" key="3">
    <source>
        <dbReference type="EMBL" id="KAK0637112.1"/>
    </source>
</evidence>
<dbReference type="SMART" id="SM00667">
    <property type="entry name" value="LisH"/>
    <property type="match status" value="1"/>
</dbReference>
<comment type="function">
    <text evidence="1">Involved in the proteasome-dependent degradation of fructose-1,6-bisphosphatase.</text>
</comment>
<gene>
    <name evidence="3" type="ORF">B0T17DRAFT_520679</name>
</gene>
<dbReference type="SMART" id="SM00757">
    <property type="entry name" value="CRA"/>
    <property type="match status" value="1"/>
</dbReference>